<name>A0A8J5WEZ3_ZIZPA</name>
<proteinExistence type="predicted"/>
<protein>
    <submittedName>
        <fullName evidence="1">Uncharacterized protein</fullName>
    </submittedName>
</protein>
<evidence type="ECO:0000313" key="2">
    <source>
        <dbReference type="Proteomes" id="UP000729402"/>
    </source>
</evidence>
<evidence type="ECO:0000313" key="1">
    <source>
        <dbReference type="EMBL" id="KAG8088339.1"/>
    </source>
</evidence>
<dbReference type="OrthoDB" id="1921042at2759"/>
<reference evidence="1" key="1">
    <citation type="journal article" date="2021" name="bioRxiv">
        <title>Whole Genome Assembly and Annotation of Northern Wild Rice, Zizania palustris L., Supports a Whole Genome Duplication in the Zizania Genus.</title>
        <authorList>
            <person name="Haas M."/>
            <person name="Kono T."/>
            <person name="Macchietto M."/>
            <person name="Millas R."/>
            <person name="McGilp L."/>
            <person name="Shao M."/>
            <person name="Duquette J."/>
            <person name="Hirsch C.N."/>
            <person name="Kimball J."/>
        </authorList>
    </citation>
    <scope>NUCLEOTIDE SEQUENCE</scope>
    <source>
        <tissue evidence="1">Fresh leaf tissue</tissue>
    </source>
</reference>
<gene>
    <name evidence="1" type="ORF">GUJ93_ZPchr0010g8094</name>
</gene>
<reference evidence="1" key="2">
    <citation type="submission" date="2021-02" db="EMBL/GenBank/DDBJ databases">
        <authorList>
            <person name="Kimball J.A."/>
            <person name="Haas M.W."/>
            <person name="Macchietto M."/>
            <person name="Kono T."/>
            <person name="Duquette J."/>
            <person name="Shao M."/>
        </authorList>
    </citation>
    <scope>NUCLEOTIDE SEQUENCE</scope>
    <source>
        <tissue evidence="1">Fresh leaf tissue</tissue>
    </source>
</reference>
<keyword evidence="2" id="KW-1185">Reference proteome</keyword>
<dbReference type="EMBL" id="JAAALK010000082">
    <property type="protein sequence ID" value="KAG8088339.1"/>
    <property type="molecule type" value="Genomic_DNA"/>
</dbReference>
<dbReference type="AlphaFoldDB" id="A0A8J5WEZ3"/>
<accession>A0A8J5WEZ3</accession>
<sequence>MPIFDIPKYNESEHHNCLYSLYRIFIIERAASSRSGGGVWRWDFPLRECGGIRRIRSIRLGARICRSTEERRAWLVVGDDDLCGGFDLGLGCRSGRALCDPLLQAAQVILETDRLSRLPLSSPALRAMKALVVISQQRNHHNQHSGGRSKSCLCRYPALPTTPTCSHILISRAQNAKAAAPSAPWWQAQPTHLHKPFNVSSIPS</sequence>
<dbReference type="Proteomes" id="UP000729402">
    <property type="component" value="Unassembled WGS sequence"/>
</dbReference>
<comment type="caution">
    <text evidence="1">The sequence shown here is derived from an EMBL/GenBank/DDBJ whole genome shotgun (WGS) entry which is preliminary data.</text>
</comment>
<organism evidence="1 2">
    <name type="scientific">Zizania palustris</name>
    <name type="common">Northern wild rice</name>
    <dbReference type="NCBI Taxonomy" id="103762"/>
    <lineage>
        <taxon>Eukaryota</taxon>
        <taxon>Viridiplantae</taxon>
        <taxon>Streptophyta</taxon>
        <taxon>Embryophyta</taxon>
        <taxon>Tracheophyta</taxon>
        <taxon>Spermatophyta</taxon>
        <taxon>Magnoliopsida</taxon>
        <taxon>Liliopsida</taxon>
        <taxon>Poales</taxon>
        <taxon>Poaceae</taxon>
        <taxon>BOP clade</taxon>
        <taxon>Oryzoideae</taxon>
        <taxon>Oryzeae</taxon>
        <taxon>Zizaniinae</taxon>
        <taxon>Zizania</taxon>
    </lineage>
</organism>